<dbReference type="CDD" id="cd10227">
    <property type="entry name" value="ASKHA_NBD_ParM-like"/>
    <property type="match status" value="1"/>
</dbReference>
<dbReference type="Proteomes" id="UP001476950">
    <property type="component" value="Unassembled WGS sequence"/>
</dbReference>
<dbReference type="Pfam" id="PF17989">
    <property type="entry name" value="ALP_N"/>
    <property type="match status" value="1"/>
</dbReference>
<keyword evidence="3" id="KW-1185">Reference proteome</keyword>
<organism evidence="2 3">
    <name type="scientific">Stenomitos frigidus AS-A4</name>
    <dbReference type="NCBI Taxonomy" id="2933935"/>
    <lineage>
        <taxon>Bacteria</taxon>
        <taxon>Bacillati</taxon>
        <taxon>Cyanobacteriota</taxon>
        <taxon>Cyanophyceae</taxon>
        <taxon>Leptolyngbyales</taxon>
        <taxon>Leptolyngbyaceae</taxon>
        <taxon>Stenomitos</taxon>
    </lineage>
</organism>
<accession>A0ABV0KLQ0</accession>
<evidence type="ECO:0000313" key="2">
    <source>
        <dbReference type="EMBL" id="MEP1060146.1"/>
    </source>
</evidence>
<proteinExistence type="predicted"/>
<evidence type="ECO:0000313" key="3">
    <source>
        <dbReference type="Proteomes" id="UP001476950"/>
    </source>
</evidence>
<sequence length="339" mass="38394">MTSATRQTKIRKPAAVTTETRILALDAGNYDLKFWDGEAHPKAIRSVRFQLPQGRDAVRYTEASPLIELPDGTRYHFGAQAYKYRRQQQTVIENKVELSRLHLYACMEPWEGNTEFALDIYASTPEPAKNEDAIRQQLLGMHEFKRNGLEYRVLVERVEVEREGMGAYHYAQRLGLIPDTGYTIVVDIGGGTWLTRLVDAEGDVIDENVMDRGGAYELATSISFDRRLTNALGTTADPSLIMDGFRTGHIYADTELTWQPWLEEHLDSWFKGIFQTIKAQYTPYMARVTRFLVTGGSSHLISERLAGRKLFAVMTDPQFANVRGLFPVVNGAQLCMTTK</sequence>
<dbReference type="Gene3D" id="3.30.420.40">
    <property type="match status" value="1"/>
</dbReference>
<dbReference type="InterPro" id="IPR040607">
    <property type="entry name" value="ALP_N"/>
</dbReference>
<comment type="caution">
    <text evidence="2">The sequence shown here is derived from an EMBL/GenBank/DDBJ whole genome shotgun (WGS) entry which is preliminary data.</text>
</comment>
<dbReference type="EMBL" id="JAMPLM010000015">
    <property type="protein sequence ID" value="MEP1060146.1"/>
    <property type="molecule type" value="Genomic_DNA"/>
</dbReference>
<gene>
    <name evidence="2" type="ORF">NDI38_17055</name>
</gene>
<name>A0ABV0KLQ0_9CYAN</name>
<reference evidence="2 3" key="1">
    <citation type="submission" date="2022-04" db="EMBL/GenBank/DDBJ databases">
        <title>Positive selection, recombination, and allopatry shape intraspecific diversity of widespread and dominant cyanobacteria.</title>
        <authorList>
            <person name="Wei J."/>
            <person name="Shu W."/>
            <person name="Hu C."/>
        </authorList>
    </citation>
    <scope>NUCLEOTIDE SEQUENCE [LARGE SCALE GENOMIC DNA]</scope>
    <source>
        <strain evidence="2 3">AS-A4</strain>
    </source>
</reference>
<dbReference type="RefSeq" id="WP_190449329.1">
    <property type="nucleotide sequence ID" value="NZ_JAMPLM010000015.1"/>
</dbReference>
<feature type="domain" description="Actin-like protein N-terminal" evidence="1">
    <location>
        <begin position="24"/>
        <end position="166"/>
    </location>
</feature>
<protein>
    <submittedName>
        <fullName evidence="2">ParM/StbA family protein</fullName>
    </submittedName>
</protein>
<evidence type="ECO:0000259" key="1">
    <source>
        <dbReference type="Pfam" id="PF17989"/>
    </source>
</evidence>
<dbReference type="InterPro" id="IPR043129">
    <property type="entry name" value="ATPase_NBD"/>
</dbReference>
<dbReference type="SUPFAM" id="SSF53067">
    <property type="entry name" value="Actin-like ATPase domain"/>
    <property type="match status" value="1"/>
</dbReference>